<dbReference type="EMBL" id="JAAMOB010000007">
    <property type="protein sequence ID" value="KAF4110759.1"/>
    <property type="molecule type" value="Genomic_DNA"/>
</dbReference>
<comment type="caution">
    <text evidence="1">The sequence shown here is derived from an EMBL/GenBank/DDBJ whole genome shotgun (WGS) entry which is preliminary data.</text>
</comment>
<sequence>MEKERIALLTEVKKKNNEAVVKEKMHLTFSYRRQELVEDLPMVSDLQSRWPALYTVNEINAEFMRITTVPLLSKFLAQLDKYTATLQKVFSSKGGASGQKILRIMVAADKCGDIHIKRDCVIQSLCVYLNEDMTTVIKEFQDCNPEEAEIGISETTLGLFVIRKEGAGAEDEPVDVGVVIEGVKLLQHLKSISFGLVMLFGLIYALNLSYPQSLKFTFEFFQKVLMNLDGSKLSPKVQALKIKMFQ</sequence>
<evidence type="ECO:0000313" key="2">
    <source>
        <dbReference type="Proteomes" id="UP000579812"/>
    </source>
</evidence>
<accession>A0A7J6CTT1</accession>
<dbReference type="Proteomes" id="UP000579812">
    <property type="component" value="Unassembled WGS sequence"/>
</dbReference>
<gene>
    <name evidence="1" type="ORF">G5714_007790</name>
</gene>
<reference evidence="1 2" key="1">
    <citation type="submission" date="2020-04" db="EMBL/GenBank/DDBJ databases">
        <title>Chromosome-level genome assembly of a cyprinid fish Onychostoma macrolepis by integration of Nanopore Sequencing, Bionano and Hi-C technology.</title>
        <authorList>
            <person name="Wang D."/>
        </authorList>
    </citation>
    <scope>NUCLEOTIDE SEQUENCE [LARGE SCALE GENOMIC DNA]</scope>
    <source>
        <strain evidence="1">SWU-2019</strain>
        <tissue evidence="1">Muscle</tissue>
    </source>
</reference>
<keyword evidence="2" id="KW-1185">Reference proteome</keyword>
<dbReference type="AlphaFoldDB" id="A0A7J6CTT1"/>
<proteinExistence type="predicted"/>
<dbReference type="OrthoDB" id="8895157at2759"/>
<dbReference type="PANTHER" id="PTHR31025:SF27">
    <property type="entry name" value="SI:CH211-193K19.2-RELATED"/>
    <property type="match status" value="1"/>
</dbReference>
<evidence type="ECO:0000313" key="1">
    <source>
        <dbReference type="EMBL" id="KAF4110759.1"/>
    </source>
</evidence>
<organism evidence="1 2">
    <name type="scientific">Onychostoma macrolepis</name>
    <dbReference type="NCBI Taxonomy" id="369639"/>
    <lineage>
        <taxon>Eukaryota</taxon>
        <taxon>Metazoa</taxon>
        <taxon>Chordata</taxon>
        <taxon>Craniata</taxon>
        <taxon>Vertebrata</taxon>
        <taxon>Euteleostomi</taxon>
        <taxon>Actinopterygii</taxon>
        <taxon>Neopterygii</taxon>
        <taxon>Teleostei</taxon>
        <taxon>Ostariophysi</taxon>
        <taxon>Cypriniformes</taxon>
        <taxon>Cyprinidae</taxon>
        <taxon>Acrossocheilinae</taxon>
        <taxon>Onychostoma</taxon>
    </lineage>
</organism>
<dbReference type="PANTHER" id="PTHR31025">
    <property type="entry name" value="SI:CH211-196P9.1-RELATED"/>
    <property type="match status" value="1"/>
</dbReference>
<protein>
    <submittedName>
        <fullName evidence="1">Uncharacterized protein</fullName>
    </submittedName>
</protein>
<name>A0A7J6CTT1_9TELE</name>